<reference evidence="5" key="1">
    <citation type="submission" date="2023-08" db="EMBL/GenBank/DDBJ databases">
        <authorList>
            <person name="Chen Y."/>
            <person name="Shah S."/>
            <person name="Dougan E. K."/>
            <person name="Thang M."/>
            <person name="Chan C."/>
        </authorList>
    </citation>
    <scope>NUCLEOTIDE SEQUENCE</scope>
</reference>
<dbReference type="InterPro" id="IPR001650">
    <property type="entry name" value="Helicase_C-like"/>
</dbReference>
<dbReference type="GO" id="GO:0000028">
    <property type="term" value="P:ribosomal small subunit assembly"/>
    <property type="evidence" value="ECO:0007669"/>
    <property type="project" value="TreeGrafter"/>
</dbReference>
<dbReference type="Gene3D" id="3.40.50.300">
    <property type="entry name" value="P-loop containing nucleotide triphosphate hydrolases"/>
    <property type="match status" value="1"/>
</dbReference>
<gene>
    <name evidence="5" type="ORF">EVOR1521_LOCUS9508</name>
</gene>
<dbReference type="SUPFAM" id="SSF46785">
    <property type="entry name" value="Winged helix' DNA-binding domain"/>
    <property type="match status" value="1"/>
</dbReference>
<dbReference type="SMART" id="SM00490">
    <property type="entry name" value="HELICc"/>
    <property type="match status" value="1"/>
</dbReference>
<dbReference type="AlphaFoldDB" id="A0AA36I6J4"/>
<evidence type="ECO:0000313" key="5">
    <source>
        <dbReference type="EMBL" id="CAJ1382011.1"/>
    </source>
</evidence>
<dbReference type="SUPFAM" id="SSF52540">
    <property type="entry name" value="P-loop containing nucleoside triphosphate hydrolases"/>
    <property type="match status" value="1"/>
</dbReference>
<dbReference type="GO" id="GO:0022627">
    <property type="term" value="C:cytosolic small ribosomal subunit"/>
    <property type="evidence" value="ECO:0007669"/>
    <property type="project" value="TreeGrafter"/>
</dbReference>
<evidence type="ECO:0000256" key="1">
    <source>
        <dbReference type="ARBA" id="ARBA00010014"/>
    </source>
</evidence>
<evidence type="ECO:0000256" key="2">
    <source>
        <dbReference type="ARBA" id="ARBA00022980"/>
    </source>
</evidence>
<sequence>MNHRCPSQAAKGLRRSRRPRWLLLRPSLRKPTQVKRAARTLKLSSRKSAGVIKCSLAELPMVPKQVPPRFASEALLRLLPAAREALLFCVMTCHGGMTQSFRSKSIKALKEGKAEILVATDIAARGLDVPAVTHVVNYELPLVLDEFVHRVGRTGRIGRSGTTVTLVTGREKIFGPMRRMLLSQGHELPEWMSLQGLQLAWRPRNYKIPFRKVKRGVPKDAAPDIREAYMIKNRDMQLRTKATLMDRMAELEGEPLSPKELNRGTFQPLVEEDGGGYDYEYDISDGNFQVTRGGLPNAALLDGGAGDEAYGDEEGEDVIEDARGQEMYVWLRSDTFSVSRKSHQTFAMSIEEFDNYFKADRKIKTVKDVEPEKFIKSFSQHLKRQGRFELPKWADVVKTSKSKELPPYDPDWLYVRTASMVRKIYIRKGMGVGAFRKVYGGQQRRGTCTNKFTKSSGKIARYILQQLEEMGLVEVDEEGGRMITKEGQRELDTVAVQAAADEEEDE</sequence>
<keyword evidence="3" id="KW-0687">Ribonucleoprotein</keyword>
<dbReference type="InterPro" id="IPR001266">
    <property type="entry name" value="Ribosomal_eS19"/>
</dbReference>
<protein>
    <recommendedName>
        <fullName evidence="4">Helicase C-terminal domain-containing protein</fullName>
    </recommendedName>
</protein>
<dbReference type="PROSITE" id="PS51194">
    <property type="entry name" value="HELICASE_CTER"/>
    <property type="match status" value="1"/>
</dbReference>
<dbReference type="GO" id="GO:0006412">
    <property type="term" value="P:translation"/>
    <property type="evidence" value="ECO:0007669"/>
    <property type="project" value="InterPro"/>
</dbReference>
<dbReference type="SMART" id="SM01413">
    <property type="entry name" value="Ribosomal_S19e"/>
    <property type="match status" value="1"/>
</dbReference>
<evidence type="ECO:0000313" key="6">
    <source>
        <dbReference type="Proteomes" id="UP001178507"/>
    </source>
</evidence>
<comment type="similarity">
    <text evidence="1">Belongs to the eukaryotic ribosomal protein eS19 family.</text>
</comment>
<accession>A0AA36I6J4</accession>
<dbReference type="InterPro" id="IPR036390">
    <property type="entry name" value="WH_DNA-bd_sf"/>
</dbReference>
<dbReference type="Pfam" id="PF01090">
    <property type="entry name" value="Ribosomal_S19e"/>
    <property type="match status" value="1"/>
</dbReference>
<dbReference type="Pfam" id="PF00271">
    <property type="entry name" value="Helicase_C"/>
    <property type="match status" value="1"/>
</dbReference>
<organism evidence="5 6">
    <name type="scientific">Effrenium voratum</name>
    <dbReference type="NCBI Taxonomy" id="2562239"/>
    <lineage>
        <taxon>Eukaryota</taxon>
        <taxon>Sar</taxon>
        <taxon>Alveolata</taxon>
        <taxon>Dinophyceae</taxon>
        <taxon>Suessiales</taxon>
        <taxon>Symbiodiniaceae</taxon>
        <taxon>Effrenium</taxon>
    </lineage>
</organism>
<dbReference type="PANTHER" id="PTHR11710:SF0">
    <property type="entry name" value="40S RIBOSOMAL PROTEIN S19"/>
    <property type="match status" value="1"/>
</dbReference>
<dbReference type="CDD" id="cd18787">
    <property type="entry name" value="SF2_C_DEAD"/>
    <property type="match status" value="1"/>
</dbReference>
<dbReference type="InterPro" id="IPR036388">
    <property type="entry name" value="WH-like_DNA-bd_sf"/>
</dbReference>
<dbReference type="FunFam" id="1.10.10.10:FF:000118">
    <property type="entry name" value="40S ribosomal protein S19"/>
    <property type="match status" value="1"/>
</dbReference>
<dbReference type="GO" id="GO:0003723">
    <property type="term" value="F:RNA binding"/>
    <property type="evidence" value="ECO:0007669"/>
    <property type="project" value="TreeGrafter"/>
</dbReference>
<name>A0AA36I6J4_9DINO</name>
<dbReference type="GO" id="GO:0003735">
    <property type="term" value="F:structural constituent of ribosome"/>
    <property type="evidence" value="ECO:0007669"/>
    <property type="project" value="InterPro"/>
</dbReference>
<dbReference type="PANTHER" id="PTHR11710">
    <property type="entry name" value="40S RIBOSOMAL PROTEIN S19"/>
    <property type="match status" value="1"/>
</dbReference>
<keyword evidence="2" id="KW-0689">Ribosomal protein</keyword>
<evidence type="ECO:0000256" key="3">
    <source>
        <dbReference type="ARBA" id="ARBA00023274"/>
    </source>
</evidence>
<evidence type="ECO:0000259" key="4">
    <source>
        <dbReference type="PROSITE" id="PS51194"/>
    </source>
</evidence>
<dbReference type="EMBL" id="CAUJNA010000864">
    <property type="protein sequence ID" value="CAJ1382011.1"/>
    <property type="molecule type" value="Genomic_DNA"/>
</dbReference>
<comment type="caution">
    <text evidence="5">The sequence shown here is derived from an EMBL/GenBank/DDBJ whole genome shotgun (WGS) entry which is preliminary data.</text>
</comment>
<keyword evidence="6" id="KW-1185">Reference proteome</keyword>
<dbReference type="Gene3D" id="1.10.10.10">
    <property type="entry name" value="Winged helix-like DNA-binding domain superfamily/Winged helix DNA-binding domain"/>
    <property type="match status" value="1"/>
</dbReference>
<dbReference type="InterPro" id="IPR027417">
    <property type="entry name" value="P-loop_NTPase"/>
</dbReference>
<feature type="domain" description="Helicase C-terminal" evidence="4">
    <location>
        <begin position="51"/>
        <end position="196"/>
    </location>
</feature>
<dbReference type="Proteomes" id="UP001178507">
    <property type="component" value="Unassembled WGS sequence"/>
</dbReference>
<proteinExistence type="inferred from homology"/>